<organism evidence="1 2">
    <name type="scientific">Phytophthora nicotianae P1976</name>
    <dbReference type="NCBI Taxonomy" id="1317066"/>
    <lineage>
        <taxon>Eukaryota</taxon>
        <taxon>Sar</taxon>
        <taxon>Stramenopiles</taxon>
        <taxon>Oomycota</taxon>
        <taxon>Peronosporomycetes</taxon>
        <taxon>Peronosporales</taxon>
        <taxon>Peronosporaceae</taxon>
        <taxon>Phytophthora</taxon>
    </lineage>
</organism>
<protein>
    <submittedName>
        <fullName evidence="1">Uncharacterized protein</fullName>
    </submittedName>
</protein>
<proteinExistence type="predicted"/>
<gene>
    <name evidence="1" type="ORF">F444_22337</name>
</gene>
<feature type="non-terminal residue" evidence="1">
    <location>
        <position position="1"/>
    </location>
</feature>
<name>A0A080YY32_PHYNI</name>
<dbReference type="EMBL" id="ANJA01004160">
    <property type="protein sequence ID" value="ETO59293.1"/>
    <property type="molecule type" value="Genomic_DNA"/>
</dbReference>
<evidence type="ECO:0000313" key="2">
    <source>
        <dbReference type="Proteomes" id="UP000028582"/>
    </source>
</evidence>
<evidence type="ECO:0000313" key="1">
    <source>
        <dbReference type="EMBL" id="ETO59293.1"/>
    </source>
</evidence>
<dbReference type="AlphaFoldDB" id="A0A080YY32"/>
<dbReference type="Proteomes" id="UP000028582">
    <property type="component" value="Unassembled WGS sequence"/>
</dbReference>
<accession>A0A080YY32</accession>
<comment type="caution">
    <text evidence="1">The sequence shown here is derived from an EMBL/GenBank/DDBJ whole genome shotgun (WGS) entry which is preliminary data.</text>
</comment>
<sequence>IANWRTVWTQTVTRRNLISAVLTTIGITCKNVLRIKQHK</sequence>
<reference evidence="1 2" key="1">
    <citation type="submission" date="2013-11" db="EMBL/GenBank/DDBJ databases">
        <title>The Genome Sequence of Phytophthora parasitica P1976.</title>
        <authorList>
            <consortium name="The Broad Institute Genomics Platform"/>
            <person name="Russ C."/>
            <person name="Tyler B."/>
            <person name="Panabieres F."/>
            <person name="Shan W."/>
            <person name="Tripathy S."/>
            <person name="Grunwald N."/>
            <person name="Machado M."/>
            <person name="Johnson C.S."/>
            <person name="Walker B."/>
            <person name="Young S."/>
            <person name="Zeng Q."/>
            <person name="Gargeya S."/>
            <person name="Fitzgerald M."/>
            <person name="Haas B."/>
            <person name="Abouelleil A."/>
            <person name="Allen A.W."/>
            <person name="Alvarado L."/>
            <person name="Arachchi H.M."/>
            <person name="Berlin A.M."/>
            <person name="Chapman S.B."/>
            <person name="Gainer-Dewar J."/>
            <person name="Goldberg J."/>
            <person name="Griggs A."/>
            <person name="Gujja S."/>
            <person name="Hansen M."/>
            <person name="Howarth C."/>
            <person name="Imamovic A."/>
            <person name="Ireland A."/>
            <person name="Larimer J."/>
            <person name="McCowan C."/>
            <person name="Murphy C."/>
            <person name="Pearson M."/>
            <person name="Poon T.W."/>
            <person name="Priest M."/>
            <person name="Roberts A."/>
            <person name="Saif S."/>
            <person name="Shea T."/>
            <person name="Sisk P."/>
            <person name="Sykes S."/>
            <person name="Wortman J."/>
            <person name="Nusbaum C."/>
            <person name="Birren B."/>
        </authorList>
    </citation>
    <scope>NUCLEOTIDE SEQUENCE [LARGE SCALE GENOMIC DNA]</scope>
    <source>
        <strain evidence="1 2">P1976</strain>
    </source>
</reference>